<sequence length="365" mass="39591">MNAYLLRATFKLGNLLPTKSLLKPKHLMRGSRVAAISPSWGGPSVFPARYEFGKQQLEQIFGVEVIEMPHTLAAAAWISSNPAARAADIMQAFADPSIDAVFATIGGSDAIRLIPHLDLSVIRDNPKILLGYSDTTALHFACMAAGVSSFYGPSIMSGFAENGGVHGYTADGVRKALFRAEPLGEIQPNLEGWTCEKTDWADVSAQLTPAPLRAAFRPKLLQGRGVVTGRLIGGCAEVLEMLKATPWWPQPEDWSDAILFYETSEDAPSPDFIRYWLRNFAAQGILKRLSGILVAQPDPAGNDTYRSRLEQVFIDVLAEEGLIHLPVLSGMEFGHTQPMITLPYGGLAQIDADNASLTLLEPATT</sequence>
<name>A0ABU4W0S6_9HYPH</name>
<dbReference type="InterPro" id="IPR029062">
    <property type="entry name" value="Class_I_gatase-like"/>
</dbReference>
<dbReference type="EMBL" id="JAVRAD010000010">
    <property type="protein sequence ID" value="MDX8331372.1"/>
    <property type="molecule type" value="Genomic_DNA"/>
</dbReference>
<feature type="domain" description="LD-carboxypeptidase C-terminal" evidence="4">
    <location>
        <begin position="228"/>
        <end position="350"/>
    </location>
</feature>
<evidence type="ECO:0000256" key="1">
    <source>
        <dbReference type="ARBA" id="ARBA00010233"/>
    </source>
</evidence>
<comment type="similarity">
    <text evidence="1">Belongs to the peptidase S66 family.</text>
</comment>
<keyword evidence="6" id="KW-1185">Reference proteome</keyword>
<feature type="domain" description="LD-carboxypeptidase N-terminal" evidence="3">
    <location>
        <begin position="33"/>
        <end position="152"/>
    </location>
</feature>
<evidence type="ECO:0000313" key="5">
    <source>
        <dbReference type="EMBL" id="MDX8331372.1"/>
    </source>
</evidence>
<evidence type="ECO:0000313" key="6">
    <source>
        <dbReference type="Proteomes" id="UP001277561"/>
    </source>
</evidence>
<dbReference type="InterPro" id="IPR040921">
    <property type="entry name" value="Peptidase_S66C"/>
</dbReference>
<comment type="caution">
    <text evidence="5">The sequence shown here is derived from an EMBL/GenBank/DDBJ whole genome shotgun (WGS) entry which is preliminary data.</text>
</comment>
<evidence type="ECO:0000256" key="2">
    <source>
        <dbReference type="ARBA" id="ARBA00022801"/>
    </source>
</evidence>
<reference evidence="5" key="1">
    <citation type="journal article" date="2023" name="Phytobiomes J">
        <title>Deciphering the key players within the bacterial microbiota associated with aerial crown gall tumors on rhododendron: Insights into the gallobiome.</title>
        <authorList>
            <person name="Kuzmanovic N."/>
            <person name="Nesme J."/>
            <person name="Wolf J."/>
            <person name="Neumann-Schaal M."/>
            <person name="Petersen J."/>
            <person name="Fernandez-Gnecco G."/>
            <person name="Sproeer C."/>
            <person name="Bunk B."/>
            <person name="Overmann J."/>
            <person name="Sorensen S.J."/>
            <person name="Idczak E."/>
            <person name="Smalla K."/>
        </authorList>
    </citation>
    <scope>NUCLEOTIDE SEQUENCE [LARGE SCALE GENOMIC DNA]</scope>
    <source>
        <strain evidence="5">Rho-14.1</strain>
    </source>
</reference>
<dbReference type="SUPFAM" id="SSF141986">
    <property type="entry name" value="LD-carboxypeptidase A C-terminal domain-like"/>
    <property type="match status" value="1"/>
</dbReference>
<evidence type="ECO:0000259" key="3">
    <source>
        <dbReference type="Pfam" id="PF02016"/>
    </source>
</evidence>
<dbReference type="Gene3D" id="3.50.30.60">
    <property type="entry name" value="LD-carboxypeptidase A C-terminal domain-like"/>
    <property type="match status" value="1"/>
</dbReference>
<dbReference type="Pfam" id="PF17676">
    <property type="entry name" value="Peptidase_S66C"/>
    <property type="match status" value="1"/>
</dbReference>
<dbReference type="PANTHER" id="PTHR30237">
    <property type="entry name" value="MURAMOYLTETRAPEPTIDE CARBOXYPEPTIDASE"/>
    <property type="match status" value="1"/>
</dbReference>
<dbReference type="InterPro" id="IPR003507">
    <property type="entry name" value="S66_fam"/>
</dbReference>
<protein>
    <submittedName>
        <fullName evidence="5">LD-carboxypeptidase</fullName>
    </submittedName>
</protein>
<dbReference type="PIRSF" id="PIRSF028757">
    <property type="entry name" value="LD-carboxypeptidase"/>
    <property type="match status" value="1"/>
</dbReference>
<dbReference type="Proteomes" id="UP001277561">
    <property type="component" value="Unassembled WGS sequence"/>
</dbReference>
<proteinExistence type="inferred from homology"/>
<evidence type="ECO:0000259" key="4">
    <source>
        <dbReference type="Pfam" id="PF17676"/>
    </source>
</evidence>
<dbReference type="PANTHER" id="PTHR30237:SF4">
    <property type="entry name" value="LD-CARBOXYPEPTIDASE C-TERMINAL DOMAIN-CONTAINING PROTEIN"/>
    <property type="match status" value="1"/>
</dbReference>
<accession>A0ABU4W0S6</accession>
<dbReference type="Gene3D" id="3.40.50.10740">
    <property type="entry name" value="Class I glutamine amidotransferase-like"/>
    <property type="match status" value="1"/>
</dbReference>
<dbReference type="Pfam" id="PF02016">
    <property type="entry name" value="Peptidase_S66"/>
    <property type="match status" value="1"/>
</dbReference>
<dbReference type="InterPro" id="IPR027461">
    <property type="entry name" value="Carboxypeptidase_A_C_sf"/>
</dbReference>
<organism evidence="5 6">
    <name type="scientific">Agrobacterium rosae</name>
    <dbReference type="NCBI Taxonomy" id="1972867"/>
    <lineage>
        <taxon>Bacteria</taxon>
        <taxon>Pseudomonadati</taxon>
        <taxon>Pseudomonadota</taxon>
        <taxon>Alphaproteobacteria</taxon>
        <taxon>Hyphomicrobiales</taxon>
        <taxon>Rhizobiaceae</taxon>
        <taxon>Rhizobium/Agrobacterium group</taxon>
        <taxon>Agrobacterium</taxon>
    </lineage>
</organism>
<dbReference type="RefSeq" id="WP_245445421.1">
    <property type="nucleotide sequence ID" value="NZ_CP192764.1"/>
</dbReference>
<dbReference type="InterPro" id="IPR027478">
    <property type="entry name" value="LdcA_N"/>
</dbReference>
<dbReference type="SUPFAM" id="SSF52317">
    <property type="entry name" value="Class I glutamine amidotransferase-like"/>
    <property type="match status" value="1"/>
</dbReference>
<dbReference type="InterPro" id="IPR040449">
    <property type="entry name" value="Peptidase_S66_N"/>
</dbReference>
<dbReference type="GeneID" id="86880796"/>
<dbReference type="CDD" id="cd07062">
    <property type="entry name" value="Peptidase_S66_mccF_like"/>
    <property type="match status" value="1"/>
</dbReference>
<gene>
    <name evidence="5" type="ORF">RMS29_19285</name>
</gene>
<keyword evidence="2" id="KW-0378">Hydrolase</keyword>